<dbReference type="InterPro" id="IPR009000">
    <property type="entry name" value="Transl_B-barrel_sf"/>
</dbReference>
<reference evidence="7 8" key="1">
    <citation type="journal article" date="2009" name="Biosci. Biotechnol. Biochem.">
        <title>WeGAS: a web-based microbial genome annotation system.</title>
        <authorList>
            <person name="Lee D."/>
            <person name="Seo H."/>
            <person name="Park C."/>
            <person name="Park K."/>
        </authorList>
    </citation>
    <scope>NUCLEOTIDE SEQUENCE [LARGE SCALE GENOMIC DNA]</scope>
    <source>
        <strain evidence="8">ATCC 49049 / DSM 4359 / NBRC 107923 / NS-E</strain>
    </source>
</reference>
<evidence type="ECO:0000256" key="2">
    <source>
        <dbReference type="ARBA" id="ARBA00004496"/>
    </source>
</evidence>
<dbReference type="HOGENOM" id="CLU_004485_7_2_0"/>
<dbReference type="InterPro" id="IPR012947">
    <property type="entry name" value="tRNA_SAD"/>
</dbReference>
<dbReference type="RefSeq" id="WP_015919416.1">
    <property type="nucleotide sequence ID" value="NC_011978.1"/>
</dbReference>
<evidence type="ECO:0000313" key="7">
    <source>
        <dbReference type="EMBL" id="ACM23099.1"/>
    </source>
</evidence>
<dbReference type="Gene3D" id="3.30.980.10">
    <property type="entry name" value="Threonyl-trna Synthetase, Chain A, domain 2"/>
    <property type="match status" value="1"/>
</dbReference>
<dbReference type="PANTHER" id="PTHR43462">
    <property type="entry name" value="ALANYL-TRNA EDITING PROTEIN"/>
    <property type="match status" value="1"/>
</dbReference>
<comment type="subcellular location">
    <subcellularLocation>
        <location evidence="2">Cytoplasm</location>
    </subcellularLocation>
</comment>
<dbReference type="GO" id="GO:0005737">
    <property type="term" value="C:cytoplasm"/>
    <property type="evidence" value="ECO:0007669"/>
    <property type="project" value="UniProtKB-SubCell"/>
</dbReference>
<protein>
    <submittedName>
        <fullName evidence="7">Alanyl-tRNA synthetase-related protein</fullName>
    </submittedName>
</protein>
<dbReference type="GO" id="GO:0004813">
    <property type="term" value="F:alanine-tRNA ligase activity"/>
    <property type="evidence" value="ECO:0007669"/>
    <property type="project" value="InterPro"/>
</dbReference>
<proteinExistence type="predicted"/>
<feature type="domain" description="Alanyl-transfer RNA synthetases family profile" evidence="6">
    <location>
        <begin position="1"/>
        <end position="224"/>
    </location>
</feature>
<comment type="cofactor">
    <cofactor evidence="1">
        <name>Zn(2+)</name>
        <dbReference type="ChEBI" id="CHEBI:29105"/>
    </cofactor>
</comment>
<dbReference type="InterPro" id="IPR051335">
    <property type="entry name" value="Alanyl-tRNA_Editing_Enzymes"/>
</dbReference>
<dbReference type="InterPro" id="IPR018163">
    <property type="entry name" value="Thr/Ala-tRNA-synth_IIc_edit"/>
</dbReference>
<feature type="coiled-coil region" evidence="5">
    <location>
        <begin position="240"/>
        <end position="267"/>
    </location>
</feature>
<dbReference type="GO" id="GO:0003676">
    <property type="term" value="F:nucleic acid binding"/>
    <property type="evidence" value="ECO:0007669"/>
    <property type="project" value="InterPro"/>
</dbReference>
<accession>B9K816</accession>
<dbReference type="GO" id="GO:0046872">
    <property type="term" value="F:metal ion binding"/>
    <property type="evidence" value="ECO:0007669"/>
    <property type="project" value="UniProtKB-KW"/>
</dbReference>
<dbReference type="GO" id="GO:0002161">
    <property type="term" value="F:aminoacyl-tRNA deacylase activity"/>
    <property type="evidence" value="ECO:0007669"/>
    <property type="project" value="UniProtKB-ARBA"/>
</dbReference>
<dbReference type="GO" id="GO:0005524">
    <property type="term" value="F:ATP binding"/>
    <property type="evidence" value="ECO:0007669"/>
    <property type="project" value="InterPro"/>
</dbReference>
<keyword evidence="3" id="KW-0479">Metal-binding</keyword>
<sequence>MKNIKIEEVVKNENQVIAIARESPFYPDGKGGQLGDRGKIGPARVLKVKEKNGYILHYLDTELEPGEYDCEIDLSRRKDIACQHTAQHILSAAFLKTADLETVSFHMGEEISTIDLNAPFILEDVLEEVEDLANEVVRKCERVEISEVDLKEAETLNLRKIPEVKEKIRVVKIGDFDITACGGFHVENTGEIGLIKIVDTEKVKKMFTRVYFVAGERALKDYRSKDRLIRSLTTVLTTSSQELEKRVKNLLESVKEKSSKLEKLAELCASLLAKSMASKRVGRFEVYDFDGPQEVGKYLPKFLADRENTIILLRYPDRVEIVSNWLDCRKIFEKLKEELNIEGGAGQKRAIVSTSSSKVVEKIEEILEWF</sequence>
<keyword evidence="8" id="KW-1185">Reference proteome</keyword>
<dbReference type="AlphaFoldDB" id="B9K816"/>
<organism evidence="7 8">
    <name type="scientific">Thermotoga neapolitana (strain ATCC 49049 / DSM 4359 / NBRC 107923 / NS-E)</name>
    <dbReference type="NCBI Taxonomy" id="309803"/>
    <lineage>
        <taxon>Bacteria</taxon>
        <taxon>Thermotogati</taxon>
        <taxon>Thermotogota</taxon>
        <taxon>Thermotogae</taxon>
        <taxon>Thermotogales</taxon>
        <taxon>Thermotogaceae</taxon>
        <taxon>Thermotoga</taxon>
    </lineage>
</organism>
<dbReference type="SMART" id="SM00863">
    <property type="entry name" value="tRNA_SAD"/>
    <property type="match status" value="1"/>
</dbReference>
<keyword evidence="5" id="KW-0175">Coiled coil</keyword>
<evidence type="ECO:0000259" key="6">
    <source>
        <dbReference type="PROSITE" id="PS50860"/>
    </source>
</evidence>
<evidence type="ECO:0000313" key="8">
    <source>
        <dbReference type="Proteomes" id="UP000000445"/>
    </source>
</evidence>
<keyword evidence="4" id="KW-0862">Zinc</keyword>
<dbReference type="eggNOG" id="COG2872">
    <property type="taxonomic scope" value="Bacteria"/>
</dbReference>
<evidence type="ECO:0000256" key="3">
    <source>
        <dbReference type="ARBA" id="ARBA00022723"/>
    </source>
</evidence>
<dbReference type="SUPFAM" id="SSF55186">
    <property type="entry name" value="ThrRS/AlaRS common domain"/>
    <property type="match status" value="1"/>
</dbReference>
<dbReference type="PROSITE" id="PS50860">
    <property type="entry name" value="AA_TRNA_LIGASE_II_ALA"/>
    <property type="match status" value="1"/>
</dbReference>
<dbReference type="STRING" id="309803.CTN_0923"/>
<dbReference type="Proteomes" id="UP000000445">
    <property type="component" value="Chromosome"/>
</dbReference>
<dbReference type="EMBL" id="CP000916">
    <property type="protein sequence ID" value="ACM23099.1"/>
    <property type="molecule type" value="Genomic_DNA"/>
</dbReference>
<name>B9K816_THENN</name>
<evidence type="ECO:0000256" key="1">
    <source>
        <dbReference type="ARBA" id="ARBA00001947"/>
    </source>
</evidence>
<gene>
    <name evidence="7" type="ordered locus">CTN_0923</name>
</gene>
<dbReference type="Pfam" id="PF07973">
    <property type="entry name" value="tRNA_SAD"/>
    <property type="match status" value="1"/>
</dbReference>
<evidence type="ECO:0000256" key="5">
    <source>
        <dbReference type="SAM" id="Coils"/>
    </source>
</evidence>
<dbReference type="GO" id="GO:0006419">
    <property type="term" value="P:alanyl-tRNA aminoacylation"/>
    <property type="evidence" value="ECO:0007669"/>
    <property type="project" value="InterPro"/>
</dbReference>
<evidence type="ECO:0000256" key="4">
    <source>
        <dbReference type="ARBA" id="ARBA00022833"/>
    </source>
</evidence>
<dbReference type="PANTHER" id="PTHR43462:SF1">
    <property type="entry name" value="ALANYL-TRNA EDITING PROTEIN AARSD1"/>
    <property type="match status" value="1"/>
</dbReference>
<dbReference type="KEGG" id="tna:CTN_0923"/>
<dbReference type="InterPro" id="IPR018165">
    <property type="entry name" value="Ala-tRNA-synth_IIc_core"/>
</dbReference>
<dbReference type="Gene3D" id="2.40.30.130">
    <property type="match status" value="1"/>
</dbReference>
<dbReference type="SUPFAM" id="SSF50447">
    <property type="entry name" value="Translation proteins"/>
    <property type="match status" value="1"/>
</dbReference>